<sequence length="216" mass="25166">MKILKKYGDEICNILSYCCCFLTIIVILGHICYMLIFSNNESNIKAKTEYRCDYINFSANTKIQVYSVTPKEELLYTIEGDILKAFTNPLTLYDERQNHKEIMYAGDKYNYFSRNTHIIQSKITNEILCDMEGHYQFIGDTYDLYVNDTQVGTAKFHSENKQGEVKTMSGDLIAEYYKAYFRKDYTVRVKKGNNIFTDETLLMIIAAYICDCEHGN</sequence>
<name>A0A1Y2DGN5_9FUNG</name>
<dbReference type="EMBL" id="MCOG01000067">
    <property type="protein sequence ID" value="ORY58254.1"/>
    <property type="molecule type" value="Genomic_DNA"/>
</dbReference>
<keyword evidence="3" id="KW-1185">Reference proteome</keyword>
<dbReference type="AlphaFoldDB" id="A0A1Y2DGN5"/>
<reference evidence="2 3" key="1">
    <citation type="submission" date="2016-08" db="EMBL/GenBank/DDBJ databases">
        <title>A Parts List for Fungal Cellulosomes Revealed by Comparative Genomics.</title>
        <authorList>
            <consortium name="DOE Joint Genome Institute"/>
            <person name="Haitjema C.H."/>
            <person name="Gilmore S.P."/>
            <person name="Henske J.K."/>
            <person name="Solomon K.V."/>
            <person name="De Groot R."/>
            <person name="Kuo A."/>
            <person name="Mondo S.J."/>
            <person name="Salamov A.A."/>
            <person name="Labutti K."/>
            <person name="Zhao Z."/>
            <person name="Chiniquy J."/>
            <person name="Barry K."/>
            <person name="Brewer H.M."/>
            <person name="Purvine S.O."/>
            <person name="Wright A.T."/>
            <person name="Boxma B."/>
            <person name="Van Alen T."/>
            <person name="Hackstein J.H."/>
            <person name="Baker S.E."/>
            <person name="Grigoriev I.V."/>
            <person name="O'Malley M.A."/>
        </authorList>
    </citation>
    <scope>NUCLEOTIDE SEQUENCE [LARGE SCALE GENOMIC DNA]</scope>
    <source>
        <strain evidence="2 3">G1</strain>
    </source>
</reference>
<organism evidence="2 3">
    <name type="scientific">Neocallimastix californiae</name>
    <dbReference type="NCBI Taxonomy" id="1754190"/>
    <lineage>
        <taxon>Eukaryota</taxon>
        <taxon>Fungi</taxon>
        <taxon>Fungi incertae sedis</taxon>
        <taxon>Chytridiomycota</taxon>
        <taxon>Chytridiomycota incertae sedis</taxon>
        <taxon>Neocallimastigomycetes</taxon>
        <taxon>Neocallimastigales</taxon>
        <taxon>Neocallimastigaceae</taxon>
        <taxon>Neocallimastix</taxon>
    </lineage>
</organism>
<evidence type="ECO:0000256" key="1">
    <source>
        <dbReference type="SAM" id="Phobius"/>
    </source>
</evidence>
<keyword evidence="1" id="KW-0472">Membrane</keyword>
<keyword evidence="1" id="KW-1133">Transmembrane helix</keyword>
<feature type="transmembrane region" description="Helical" evidence="1">
    <location>
        <begin position="12"/>
        <end position="36"/>
    </location>
</feature>
<comment type="caution">
    <text evidence="2">The sequence shown here is derived from an EMBL/GenBank/DDBJ whole genome shotgun (WGS) entry which is preliminary data.</text>
</comment>
<dbReference type="Proteomes" id="UP000193920">
    <property type="component" value="Unassembled WGS sequence"/>
</dbReference>
<accession>A0A1Y2DGN5</accession>
<keyword evidence="1" id="KW-0812">Transmembrane</keyword>
<protein>
    <submittedName>
        <fullName evidence="2">Uncharacterized protein</fullName>
    </submittedName>
</protein>
<evidence type="ECO:0000313" key="3">
    <source>
        <dbReference type="Proteomes" id="UP000193920"/>
    </source>
</evidence>
<evidence type="ECO:0000313" key="2">
    <source>
        <dbReference type="EMBL" id="ORY58254.1"/>
    </source>
</evidence>
<gene>
    <name evidence="2" type="ORF">LY90DRAFT_644136</name>
</gene>
<proteinExistence type="predicted"/>